<proteinExistence type="inferred from homology"/>
<organism evidence="2 3">
    <name type="scientific">Vibrio rotiferianus</name>
    <dbReference type="NCBI Taxonomy" id="190895"/>
    <lineage>
        <taxon>Bacteria</taxon>
        <taxon>Pseudomonadati</taxon>
        <taxon>Pseudomonadota</taxon>
        <taxon>Gammaproteobacteria</taxon>
        <taxon>Vibrionales</taxon>
        <taxon>Vibrionaceae</taxon>
        <taxon>Vibrio</taxon>
    </lineage>
</organism>
<evidence type="ECO:0000313" key="3">
    <source>
        <dbReference type="Proteomes" id="UP000572072"/>
    </source>
</evidence>
<accession>A0A7Y4E3Q1</accession>
<dbReference type="SUPFAM" id="SSF117782">
    <property type="entry name" value="YbjQ-like"/>
    <property type="match status" value="1"/>
</dbReference>
<dbReference type="InterPro" id="IPR002765">
    <property type="entry name" value="UPF0145_YbjQ-like"/>
</dbReference>
<reference evidence="2 3" key="1">
    <citation type="submission" date="2019-08" db="EMBL/GenBank/DDBJ databases">
        <title>Draft genome sequencing and comparative genomics of hatchery-associated Vibrios.</title>
        <authorList>
            <person name="Kehlet-Delgado H."/>
            <person name="Mueller R.S."/>
        </authorList>
    </citation>
    <scope>NUCLEOTIDE SEQUENCE [LARGE SCALE GENOMIC DNA]</scope>
    <source>
        <strain evidence="2 3">00-78-3</strain>
    </source>
</reference>
<dbReference type="InterPro" id="IPR035439">
    <property type="entry name" value="UPF0145_dom_sf"/>
</dbReference>
<comment type="caution">
    <text evidence="2">The sequence shown here is derived from an EMBL/GenBank/DDBJ whole genome shotgun (WGS) entry which is preliminary data.</text>
</comment>
<protein>
    <submittedName>
        <fullName evidence="2">YbjQ family protein</fullName>
    </submittedName>
</protein>
<sequence length="182" mass="19929">MKGVCMPIYNIVSKDDILIAIDLLSNTAFDELEGLKKQGFLLLKENIEASDSEQAVKLYKIEQGLSHEYLDSIYISTCSILPNNRELEEVLGVVSATDRTGLGIKRQLTEFTLNKLNMRFNANTAEIEAMKIGVINYMRMQCIDLGGNAVIDITVQVQEISGSGTSLFLVSGTGTACIITNA</sequence>
<comment type="similarity">
    <text evidence="1">Belongs to the UPF0145 family.</text>
</comment>
<dbReference type="Gene3D" id="3.30.110.70">
    <property type="entry name" value="Hypothetical protein apc22750. Chain B"/>
    <property type="match status" value="1"/>
</dbReference>
<dbReference type="AlphaFoldDB" id="A0A7Y4E3Q1"/>
<dbReference type="Pfam" id="PF01906">
    <property type="entry name" value="YbjQ_1"/>
    <property type="match status" value="1"/>
</dbReference>
<evidence type="ECO:0000256" key="1">
    <source>
        <dbReference type="ARBA" id="ARBA00010751"/>
    </source>
</evidence>
<gene>
    <name evidence="2" type="ORF">F0262_20645</name>
</gene>
<evidence type="ECO:0000313" key="2">
    <source>
        <dbReference type="EMBL" id="NOH50455.1"/>
    </source>
</evidence>
<dbReference type="EMBL" id="VTYN01000030">
    <property type="protein sequence ID" value="NOH50455.1"/>
    <property type="molecule type" value="Genomic_DNA"/>
</dbReference>
<dbReference type="Proteomes" id="UP000572072">
    <property type="component" value="Unassembled WGS sequence"/>
</dbReference>
<name>A0A7Y4E3Q1_9VIBR</name>